<name>A0ABY6MU18_9BURK</name>
<gene>
    <name evidence="2" type="ORF">OMP39_02675</name>
</gene>
<organism evidence="2 3">
    <name type="scientific">Caldimonas aquatica</name>
    <dbReference type="NCBI Taxonomy" id="376175"/>
    <lineage>
        <taxon>Bacteria</taxon>
        <taxon>Pseudomonadati</taxon>
        <taxon>Pseudomonadota</taxon>
        <taxon>Betaproteobacteria</taxon>
        <taxon>Burkholderiales</taxon>
        <taxon>Sphaerotilaceae</taxon>
        <taxon>Caldimonas</taxon>
    </lineage>
</organism>
<keyword evidence="3" id="KW-1185">Reference proteome</keyword>
<dbReference type="CDD" id="cd03468">
    <property type="entry name" value="PolY_like"/>
    <property type="match status" value="1"/>
</dbReference>
<dbReference type="InterPro" id="IPR043502">
    <property type="entry name" value="DNA/RNA_pol_sf"/>
</dbReference>
<dbReference type="SUPFAM" id="SSF56672">
    <property type="entry name" value="DNA/RNA polymerases"/>
    <property type="match status" value="1"/>
</dbReference>
<dbReference type="InterPro" id="IPR050356">
    <property type="entry name" value="SulA_CellDiv_inhibitor"/>
</dbReference>
<evidence type="ECO:0000313" key="2">
    <source>
        <dbReference type="EMBL" id="UZD55510.1"/>
    </source>
</evidence>
<sequence>MPYWFALIGPSTSSTEASPAERSHADEVTPLGWWALQFTPRVALWEECVLFEVQASLRLFGGAQALRERVVREAAELGCQAAAVAPTAWGALAVARCHARGLRLPQGRWTLRLDAVPLECLPGLARHQPVLARLGCRTLGDVRRLPRGGVARRFGPQVLQALDRAYGLQPERFEWLQLPEVFAARLELPGRVEDATGLLFGARRLVLQLCGWLAARQAGVREVVLQWRHDFHRPGVDDAGELCIRTAELTREPGHLLRLMSERLARMPLAGPVGELRLRAETVEPWSPDNRALALEAERPPAEGESLVQLLERLSARLGAEQVLRPVLRSDHRLPQCERWVPAAGWTTPAPLPDDALPAGPRPTWWLPQPLPLSTRQGRPHHHGPLRLLSGPHRVETGWWDGETASVARDYFVAHGEQVGLLWVYRERRDAMPPRDPASTSGERGGWFLQGVFG</sequence>
<dbReference type="EMBL" id="CP110257">
    <property type="protein sequence ID" value="UZD55510.1"/>
    <property type="molecule type" value="Genomic_DNA"/>
</dbReference>
<accession>A0ABY6MU18</accession>
<protein>
    <submittedName>
        <fullName evidence="2">DNA polymerase Y family protein</fullName>
    </submittedName>
</protein>
<dbReference type="PANTHER" id="PTHR35369:SF2">
    <property type="entry name" value="BLR3025 PROTEIN"/>
    <property type="match status" value="1"/>
</dbReference>
<reference evidence="2" key="1">
    <citation type="submission" date="2022-10" db="EMBL/GenBank/DDBJ databases">
        <title>Complete genome sequence of Schlegelella aquatica LMG 23380.</title>
        <authorList>
            <person name="Musilova J."/>
            <person name="Kourilova X."/>
            <person name="Bezdicek M."/>
            <person name="Hermankova K."/>
            <person name="Obruca S."/>
            <person name="Sedlar K."/>
        </authorList>
    </citation>
    <scope>NUCLEOTIDE SEQUENCE</scope>
    <source>
        <strain evidence="2">LMG 23380</strain>
    </source>
</reference>
<dbReference type="RefSeq" id="WP_264893264.1">
    <property type="nucleotide sequence ID" value="NZ_CP110257.1"/>
</dbReference>
<dbReference type="PANTHER" id="PTHR35369">
    <property type="entry name" value="BLR3025 PROTEIN-RELATED"/>
    <property type="match status" value="1"/>
</dbReference>
<dbReference type="Proteomes" id="UP001163266">
    <property type="component" value="Chromosome"/>
</dbReference>
<proteinExistence type="predicted"/>
<evidence type="ECO:0000256" key="1">
    <source>
        <dbReference type="ARBA" id="ARBA00022763"/>
    </source>
</evidence>
<evidence type="ECO:0000313" key="3">
    <source>
        <dbReference type="Proteomes" id="UP001163266"/>
    </source>
</evidence>
<keyword evidence="1" id="KW-0227">DNA damage</keyword>